<feature type="transmembrane region" description="Helical" evidence="1">
    <location>
        <begin position="91"/>
        <end position="115"/>
    </location>
</feature>
<dbReference type="EMBL" id="SRXW01000001">
    <property type="protein sequence ID" value="TGY90571.1"/>
    <property type="molecule type" value="Genomic_DNA"/>
</dbReference>
<gene>
    <name evidence="2" type="ORF">E5163_05475</name>
</gene>
<proteinExistence type="predicted"/>
<organism evidence="2 3">
    <name type="scientific">Marinicauda algicola</name>
    <dbReference type="NCBI Taxonomy" id="2029849"/>
    <lineage>
        <taxon>Bacteria</taxon>
        <taxon>Pseudomonadati</taxon>
        <taxon>Pseudomonadota</taxon>
        <taxon>Alphaproteobacteria</taxon>
        <taxon>Maricaulales</taxon>
        <taxon>Maricaulaceae</taxon>
        <taxon>Marinicauda</taxon>
    </lineage>
</organism>
<keyword evidence="3" id="KW-1185">Reference proteome</keyword>
<keyword evidence="1" id="KW-0812">Transmembrane</keyword>
<name>A0A4S2H573_9PROT</name>
<dbReference type="OrthoDB" id="7630416at2"/>
<comment type="caution">
    <text evidence="2">The sequence shown here is derived from an EMBL/GenBank/DDBJ whole genome shotgun (WGS) entry which is preliminary data.</text>
</comment>
<keyword evidence="1" id="KW-0472">Membrane</keyword>
<feature type="transmembrane region" description="Helical" evidence="1">
    <location>
        <begin position="121"/>
        <end position="141"/>
    </location>
</feature>
<evidence type="ECO:0000256" key="1">
    <source>
        <dbReference type="SAM" id="Phobius"/>
    </source>
</evidence>
<sequence length="146" mass="15222">MAWIRVPLAWLAAVVGMAATGVVVQTQFVLGALADVGADITLADRMEMTVDDLAGFGPTYAVFIAIGFAIAFFAGWLVIRYARLPRPLVHAVAGAACMGLMLVLMEQVFFGVPVIAGARSAAGFSAQAALGALWGFIYAGLSGTRR</sequence>
<feature type="transmembrane region" description="Helical" evidence="1">
    <location>
        <begin position="58"/>
        <end position="79"/>
    </location>
</feature>
<evidence type="ECO:0000313" key="2">
    <source>
        <dbReference type="EMBL" id="TGY90571.1"/>
    </source>
</evidence>
<protein>
    <submittedName>
        <fullName evidence="2">Uncharacterized protein</fullName>
    </submittedName>
</protein>
<dbReference type="RefSeq" id="WP_135995069.1">
    <property type="nucleotide sequence ID" value="NZ_CP071057.1"/>
</dbReference>
<dbReference type="Proteomes" id="UP000308054">
    <property type="component" value="Unassembled WGS sequence"/>
</dbReference>
<evidence type="ECO:0000313" key="3">
    <source>
        <dbReference type="Proteomes" id="UP000308054"/>
    </source>
</evidence>
<accession>A0A4S2H573</accession>
<dbReference type="AlphaFoldDB" id="A0A4S2H573"/>
<keyword evidence="1" id="KW-1133">Transmembrane helix</keyword>
<reference evidence="2 3" key="1">
    <citation type="journal article" date="2017" name="Int. J. Syst. Evol. Microbiol.">
        <title>Marinicauda algicola sp. nov., isolated from a marine red alga Rhodosorus marinus.</title>
        <authorList>
            <person name="Jeong S.E."/>
            <person name="Jeon S.H."/>
            <person name="Chun B.H."/>
            <person name="Kim D.W."/>
            <person name="Jeon C.O."/>
        </authorList>
    </citation>
    <scope>NUCLEOTIDE SEQUENCE [LARGE SCALE GENOMIC DNA]</scope>
    <source>
        <strain evidence="2 3">JCM 31718</strain>
    </source>
</reference>